<dbReference type="InterPro" id="IPR007709">
    <property type="entry name" value="N-FG_amidohydro"/>
</dbReference>
<proteinExistence type="predicted"/>
<dbReference type="Pfam" id="PF05013">
    <property type="entry name" value="FGase"/>
    <property type="match status" value="1"/>
</dbReference>
<dbReference type="SUPFAM" id="SSF53187">
    <property type="entry name" value="Zn-dependent exopeptidases"/>
    <property type="match status" value="1"/>
</dbReference>
<protein>
    <submittedName>
        <fullName evidence="1">N-formylglutamate amidohydrolase</fullName>
    </submittedName>
</protein>
<sequence length="273" mass="29921">MQPRRVTTNGASMVDEVADRRLAARQVPPVLVVNKDGVSPLVLVCDHASNRIPERYGDLGLSQTQRLSHIAWDPGALAVSHQLVELLDAPLIHSTISRLVVDANRGIDSPELIRTLSEATEIGANENLSPEERQARIDQFHTPFHDAIGALLNRRAAAGLKTLLVCMHSFTPSFLGIERPWPIGLIHGQDPKYTKALCDALKAEAPGLNVGWNEPYAAQNGVTFTLEEHGDRRGIDATMIELRNDEIAEPEGVLFWATRLARCLEAARQTVAS</sequence>
<dbReference type="InterPro" id="IPR011227">
    <property type="entry name" value="UCP029730"/>
</dbReference>
<keyword evidence="2" id="KW-1185">Reference proteome</keyword>
<organism evidence="1 2">
    <name type="scientific">Devosia algicola</name>
    <dbReference type="NCBI Taxonomy" id="3026418"/>
    <lineage>
        <taxon>Bacteria</taxon>
        <taxon>Pseudomonadati</taxon>
        <taxon>Pseudomonadota</taxon>
        <taxon>Alphaproteobacteria</taxon>
        <taxon>Hyphomicrobiales</taxon>
        <taxon>Devosiaceae</taxon>
        <taxon>Devosia</taxon>
    </lineage>
</organism>
<dbReference type="Proteomes" id="UP001220530">
    <property type="component" value="Chromosome"/>
</dbReference>
<gene>
    <name evidence="1" type="ORF">PSQ19_16890</name>
</gene>
<accession>A0ABY7YM51</accession>
<evidence type="ECO:0000313" key="2">
    <source>
        <dbReference type="Proteomes" id="UP001220530"/>
    </source>
</evidence>
<dbReference type="Gene3D" id="3.40.630.40">
    <property type="entry name" value="Zn-dependent exopeptidases"/>
    <property type="match status" value="1"/>
</dbReference>
<dbReference type="PIRSF" id="PIRSF029730">
    <property type="entry name" value="UCP029730"/>
    <property type="match status" value="1"/>
</dbReference>
<evidence type="ECO:0000313" key="1">
    <source>
        <dbReference type="EMBL" id="WDR02287.1"/>
    </source>
</evidence>
<dbReference type="EMBL" id="CP118246">
    <property type="protein sequence ID" value="WDR02287.1"/>
    <property type="molecule type" value="Genomic_DNA"/>
</dbReference>
<name>A0ABY7YM51_9HYPH</name>
<reference evidence="1 2" key="1">
    <citation type="submission" date="2023-02" db="EMBL/GenBank/DDBJ databases">
        <title>Devosia algicola sp. nov., isolated from the phycosphere of marine algae.</title>
        <authorList>
            <person name="Kim J.M."/>
            <person name="Lee J.K."/>
            <person name="Choi B.J."/>
            <person name="Bayburt H."/>
            <person name="Jeon C.O."/>
        </authorList>
    </citation>
    <scope>NUCLEOTIDE SEQUENCE [LARGE SCALE GENOMIC DNA]</scope>
    <source>
        <strain evidence="1 2">G20-9</strain>
    </source>
</reference>
<dbReference type="RefSeq" id="WP_282218692.1">
    <property type="nucleotide sequence ID" value="NZ_CP118246.1"/>
</dbReference>